<dbReference type="InterPro" id="IPR011010">
    <property type="entry name" value="DNA_brk_join_enz"/>
</dbReference>
<comment type="caution">
    <text evidence="2">The sequence shown here is derived from an EMBL/GenBank/DDBJ whole genome shotgun (WGS) entry which is preliminary data.</text>
</comment>
<evidence type="ECO:0000313" key="2">
    <source>
        <dbReference type="EMBL" id="RLQ87388.1"/>
    </source>
</evidence>
<keyword evidence="3" id="KW-1185">Reference proteome</keyword>
<reference evidence="2 3" key="1">
    <citation type="submission" date="2018-10" db="EMBL/GenBank/DDBJ databases">
        <title>Notoacmeibacter sp. M2BS9Y-3-1, whole genome shotgun sequence.</title>
        <authorList>
            <person name="Tuo L."/>
        </authorList>
    </citation>
    <scope>NUCLEOTIDE SEQUENCE [LARGE SCALE GENOMIC DNA]</scope>
    <source>
        <strain evidence="2 3">M2BS9Y-3-1</strain>
    </source>
</reference>
<dbReference type="Proteomes" id="UP000281094">
    <property type="component" value="Unassembled WGS sequence"/>
</dbReference>
<feature type="region of interest" description="Disordered" evidence="1">
    <location>
        <begin position="72"/>
        <end position="98"/>
    </location>
</feature>
<gene>
    <name evidence="2" type="ORF">D8780_03380</name>
</gene>
<protein>
    <recommendedName>
        <fullName evidence="4">Tyr recombinase domain-containing protein</fullName>
    </recommendedName>
</protein>
<dbReference type="AlphaFoldDB" id="A0A3L7J9G6"/>
<dbReference type="EMBL" id="RCWN01000001">
    <property type="protein sequence ID" value="RLQ87388.1"/>
    <property type="molecule type" value="Genomic_DNA"/>
</dbReference>
<organism evidence="2 3">
    <name type="scientific">Notoacmeibacter ruber</name>
    <dbReference type="NCBI Taxonomy" id="2670375"/>
    <lineage>
        <taxon>Bacteria</taxon>
        <taxon>Pseudomonadati</taxon>
        <taxon>Pseudomonadota</taxon>
        <taxon>Alphaproteobacteria</taxon>
        <taxon>Hyphomicrobiales</taxon>
        <taxon>Notoacmeibacteraceae</taxon>
        <taxon>Notoacmeibacter</taxon>
    </lineage>
</organism>
<evidence type="ECO:0008006" key="4">
    <source>
        <dbReference type="Google" id="ProtNLM"/>
    </source>
</evidence>
<accession>A0A3L7J9G6</accession>
<evidence type="ECO:0000313" key="3">
    <source>
        <dbReference type="Proteomes" id="UP000281094"/>
    </source>
</evidence>
<evidence type="ECO:0000256" key="1">
    <source>
        <dbReference type="SAM" id="MobiDB-lite"/>
    </source>
</evidence>
<dbReference type="SUPFAM" id="SSF56349">
    <property type="entry name" value="DNA breaking-rejoining enzymes"/>
    <property type="match status" value="1"/>
</dbReference>
<dbReference type="GO" id="GO:0003677">
    <property type="term" value="F:DNA binding"/>
    <property type="evidence" value="ECO:0007669"/>
    <property type="project" value="InterPro"/>
</dbReference>
<name>A0A3L7J9G6_9HYPH</name>
<proteinExistence type="predicted"/>
<sequence length="310" mass="34752">MFGPDQPTRTSQTEDYYRERYRRLAATVAKREGTDAPSLYDVAAWFAGQHGVWRASTIRTYKAAISQEQRDRNVGSLRIETPAPKKDGPKRTASRKRKSVRWEEIVKVSGRLLTGGKDGLIAARFMVINTYLGLRPIEWQTASIEGTMLVVRCAKRTNGRGLADVRRLNLAGINRKEPSFCSMVQSLIDRLQIYRSQSRSWKNVWDRIARRIASACHALKIRRISLYTTRHACIATAKQSMSAVAVAVLAGHASDRTATVSYGKRRTGLAKSISVALPQAEAEKLVRRSGRSNLDERAEFRAAKDFSPKA</sequence>